<feature type="transmembrane region" description="Helical" evidence="1">
    <location>
        <begin position="12"/>
        <end position="33"/>
    </location>
</feature>
<keyword evidence="1" id="KW-0812">Transmembrane</keyword>
<dbReference type="InterPro" id="IPR045584">
    <property type="entry name" value="Pilin-like"/>
</dbReference>
<accession>A0A379CCJ2</accession>
<evidence type="ECO:0000256" key="1">
    <source>
        <dbReference type="SAM" id="Phobius"/>
    </source>
</evidence>
<organism evidence="2 3">
    <name type="scientific">Phocoenobacter uteri</name>
    <dbReference type="NCBI Taxonomy" id="146806"/>
    <lineage>
        <taxon>Bacteria</taxon>
        <taxon>Pseudomonadati</taxon>
        <taxon>Pseudomonadota</taxon>
        <taxon>Gammaproteobacteria</taxon>
        <taxon>Pasteurellales</taxon>
        <taxon>Pasteurellaceae</taxon>
        <taxon>Phocoenobacter</taxon>
    </lineage>
</organism>
<dbReference type="SUPFAM" id="SSF54523">
    <property type="entry name" value="Pili subunits"/>
    <property type="match status" value="1"/>
</dbReference>
<sequence length="178" mass="20866">MFPTSFKSFTLIEILVTLTILVISVHFILPAIFKLQDNIKLENELSQFTAFIYQVQTRARYHKKSYSVVLSQDLKSQQWCAIAIKKKGRRNQKCNCLNLQNCNKFSEFLLYKNTFKTSQLKTRLLYPRIFLSIDGKRAHSEEKCLKIAVNLQNQILQFKPSGIIYALSTNKNSRCRRY</sequence>
<keyword evidence="1" id="KW-1133">Transmembrane helix</keyword>
<dbReference type="AlphaFoldDB" id="A0A379CCJ2"/>
<reference evidence="2 3" key="1">
    <citation type="submission" date="2018-06" db="EMBL/GenBank/DDBJ databases">
        <authorList>
            <consortium name="Pathogen Informatics"/>
            <person name="Doyle S."/>
        </authorList>
    </citation>
    <scope>NUCLEOTIDE SEQUENCE [LARGE SCALE GENOMIC DNA]</scope>
    <source>
        <strain evidence="2 3">NCTC12872</strain>
    </source>
</reference>
<dbReference type="OrthoDB" id="5675523at2"/>
<protein>
    <submittedName>
        <fullName evidence="2">Tfp pilus assembly protein FimT</fullName>
    </submittedName>
</protein>
<evidence type="ECO:0000313" key="2">
    <source>
        <dbReference type="EMBL" id="SUB59466.1"/>
    </source>
</evidence>
<evidence type="ECO:0000313" key="3">
    <source>
        <dbReference type="Proteomes" id="UP000255417"/>
    </source>
</evidence>
<keyword evidence="3" id="KW-1185">Reference proteome</keyword>
<gene>
    <name evidence="2" type="ORF">NCTC12872_01451</name>
</gene>
<proteinExistence type="predicted"/>
<dbReference type="RefSeq" id="WP_115315937.1">
    <property type="nucleotide sequence ID" value="NZ_LWIF01000001.1"/>
</dbReference>
<dbReference type="Proteomes" id="UP000255417">
    <property type="component" value="Unassembled WGS sequence"/>
</dbReference>
<name>A0A379CCJ2_9PAST</name>
<keyword evidence="1" id="KW-0472">Membrane</keyword>
<dbReference type="EMBL" id="UGTA01000001">
    <property type="protein sequence ID" value="SUB59466.1"/>
    <property type="molecule type" value="Genomic_DNA"/>
</dbReference>